<evidence type="ECO:0000313" key="1">
    <source>
        <dbReference type="EMBL" id="SDR89557.1"/>
    </source>
</evidence>
<sequence length="350" mass="38611">MARRRHSPHRSTAGLGQHPREVTLERVADALRGLGFEPLEQPDRLVVPSSSYIATLWVSHTAPLMLVADYQERIPVDFAHSAALARYINTWNHDRLGPTASYRLTDAGDLAAHLRTAIRVKHGLSDEQLVHDICAARDDMLAFSADIRETFLPEQYRHPLPPTLARAQDIEALVGEHPSARHLPRGGEVDVDSAPDEYTPPRGAIGGHTCQEVGIAQLEKALDSLNFTYDRLDDDIVATSINAVPFGACIDDNSYARLTAMWDSGKDARMHFLPMWLMCNGINEKSAGLRAYLHVSGSDLHVHVETTCLITAGLTSDQLHTYVRTSLVSILRAVDVISRQSHGTSAVDWP</sequence>
<gene>
    <name evidence="1" type="ORF">SAMN04488539_0596</name>
</gene>
<organism evidence="1 2">
    <name type="scientific">Corynebacterium timonense</name>
    <dbReference type="NCBI Taxonomy" id="441500"/>
    <lineage>
        <taxon>Bacteria</taxon>
        <taxon>Bacillati</taxon>
        <taxon>Actinomycetota</taxon>
        <taxon>Actinomycetes</taxon>
        <taxon>Mycobacteriales</taxon>
        <taxon>Corynebacteriaceae</taxon>
        <taxon>Corynebacterium</taxon>
    </lineage>
</organism>
<proteinExistence type="predicted"/>
<reference evidence="1 2" key="1">
    <citation type="submission" date="2016-10" db="EMBL/GenBank/DDBJ databases">
        <authorList>
            <person name="de Groot N.N."/>
        </authorList>
    </citation>
    <scope>NUCLEOTIDE SEQUENCE [LARGE SCALE GENOMIC DNA]</scope>
    <source>
        <strain evidence="1 2">DSM 45434</strain>
    </source>
</reference>
<protein>
    <submittedName>
        <fullName evidence="1">Putative sensory transduction regulator</fullName>
    </submittedName>
</protein>
<dbReference type="AlphaFoldDB" id="A0A1H1MS87"/>
<dbReference type="eggNOG" id="ENOG5032N1F">
    <property type="taxonomic scope" value="Bacteria"/>
</dbReference>
<name>A0A1H1MS87_9CORY</name>
<dbReference type="InterPro" id="IPR019660">
    <property type="entry name" value="Put_sensory_transdc_reg_YbjN"/>
</dbReference>
<keyword evidence="2" id="KW-1185">Reference proteome</keyword>
<dbReference type="STRING" id="1203190.GCA_000312345_00180"/>
<dbReference type="EMBL" id="LT629765">
    <property type="protein sequence ID" value="SDR89557.1"/>
    <property type="molecule type" value="Genomic_DNA"/>
</dbReference>
<dbReference type="RefSeq" id="WP_019193050.1">
    <property type="nucleotide sequence ID" value="NZ_LT629765.1"/>
</dbReference>
<dbReference type="OrthoDB" id="4420706at2"/>
<evidence type="ECO:0000313" key="2">
    <source>
        <dbReference type="Proteomes" id="UP000182237"/>
    </source>
</evidence>
<dbReference type="Pfam" id="PF10722">
    <property type="entry name" value="YbjN"/>
    <property type="match status" value="2"/>
</dbReference>
<dbReference type="Proteomes" id="UP000182237">
    <property type="component" value="Chromosome I"/>
</dbReference>
<accession>A0A1H1MS87</accession>